<dbReference type="InterPro" id="IPR000157">
    <property type="entry name" value="TIR_dom"/>
</dbReference>
<dbReference type="GO" id="GO:0007165">
    <property type="term" value="P:signal transduction"/>
    <property type="evidence" value="ECO:0007669"/>
    <property type="project" value="InterPro"/>
</dbReference>
<dbReference type="HOGENOM" id="CLU_695994_0_0_5"/>
<dbReference type="Proteomes" id="UP000002385">
    <property type="component" value="Plasmid pCMU01"/>
</dbReference>
<proteinExistence type="predicted"/>
<dbReference type="Pfam" id="PF13676">
    <property type="entry name" value="TIR_2"/>
    <property type="match status" value="1"/>
</dbReference>
<reference evidence="2 3" key="1">
    <citation type="submission" date="2008-12" db="EMBL/GenBank/DDBJ databases">
        <title>Complete sequence of plasmid1 of Methylobacterium chloromethanicum CM4.</title>
        <authorList>
            <consortium name="US DOE Joint Genome Institute"/>
            <person name="Lucas S."/>
            <person name="Copeland A."/>
            <person name="Lapidus A."/>
            <person name="Glavina del Rio T."/>
            <person name="Dalin E."/>
            <person name="Tice H."/>
            <person name="Bruce D."/>
            <person name="Goodwin L."/>
            <person name="Pitluck S."/>
            <person name="Chertkov O."/>
            <person name="Brettin T."/>
            <person name="Detter J.C."/>
            <person name="Han C."/>
            <person name="Larimer F."/>
            <person name="Land M."/>
            <person name="Hauser L."/>
            <person name="Kyrpides N."/>
            <person name="Mikhailova N."/>
            <person name="Marx C."/>
            <person name="Richardson P."/>
        </authorList>
    </citation>
    <scope>NUCLEOTIDE SEQUENCE [LARGE SCALE GENOMIC DNA]</scope>
    <source>
        <strain evidence="3">CM4 / NCIMB 13688</strain>
        <plasmid evidence="2 3">pCMU01</plasmid>
    </source>
</reference>
<evidence type="ECO:0000313" key="2">
    <source>
        <dbReference type="EMBL" id="ACK86186.1"/>
    </source>
</evidence>
<sequence>MSARPPLRVLLFRHRHDADVQEYENALVHAFQGGKEAGAYVSAGADLGIQLEVFEDAPLASAESLLDGFCHTLVIVFVDCELLGAGEALSGWLATCFRHASGSGGRHRMLPLAMEERLADRFTRLPGLEGCQVHTVQGFGERAIRPAMVALRALHEARVLLAAGMPFREGQGPAGFLRLFISHAKLDGLPLAQALKHQIQATGWLRTFYDAEDLPPGCDWREELERGVGDSLIVMLRTEIYESRHWCQQEVRWADEYATPAVLVEARVGLNHPAGTLPFDRVPTVRIPDGNLMRVLHLALREGLRFLLFARRVEEMRRTGEIPNGASLRTFSFQPSMAALLRACRALAREAEPRYILYPDPVLGTGSYEAARALVAAEAPGTVLATPNTLAAAAAR</sequence>
<dbReference type="AlphaFoldDB" id="B7L2X8"/>
<dbReference type="Gene3D" id="3.40.50.10140">
    <property type="entry name" value="Toll/interleukin-1 receptor homology (TIR) domain"/>
    <property type="match status" value="1"/>
</dbReference>
<dbReference type="InterPro" id="IPR035897">
    <property type="entry name" value="Toll_tir_struct_dom_sf"/>
</dbReference>
<dbReference type="SUPFAM" id="SSF52200">
    <property type="entry name" value="Toll/Interleukin receptor TIR domain"/>
    <property type="match status" value="1"/>
</dbReference>
<dbReference type="EMBL" id="CP001299">
    <property type="protein sequence ID" value="ACK86186.1"/>
    <property type="molecule type" value="Genomic_DNA"/>
</dbReference>
<reference evidence="2 3" key="2">
    <citation type="journal article" date="2012" name="J. Bacteriol.">
        <title>Complete genome sequences of six strains of the genus Methylobacterium.</title>
        <authorList>
            <person name="Marx C.J."/>
            <person name="Bringel F."/>
            <person name="Chistoserdova L."/>
            <person name="Moulin L."/>
            <person name="Farhan Ul Haque M."/>
            <person name="Fleischman D.E."/>
            <person name="Gruffaz C."/>
            <person name="Jourand P."/>
            <person name="Knief C."/>
            <person name="Lee M.C."/>
            <person name="Muller E.E."/>
            <person name="Nadalig T."/>
            <person name="Peyraud R."/>
            <person name="Roselli S."/>
            <person name="Russ L."/>
            <person name="Goodwin L.A."/>
            <person name="Ivanova N."/>
            <person name="Kyrpides N."/>
            <person name="Lajus A."/>
            <person name="Land M.L."/>
            <person name="Medigue C."/>
            <person name="Mikhailova N."/>
            <person name="Nolan M."/>
            <person name="Woyke T."/>
            <person name="Stolyar S."/>
            <person name="Vorholt J.A."/>
            <person name="Vuilleumier S."/>
        </authorList>
    </citation>
    <scope>NUCLEOTIDE SEQUENCE [LARGE SCALE GENOMIC DNA]</scope>
    <source>
        <strain evidence="3">CM4 / NCIMB 13688</strain>
        <plasmid evidence="2 3">pCMU01</plasmid>
    </source>
</reference>
<organism evidence="2 3">
    <name type="scientific">Methylorubrum extorquens (strain CM4 / NCIMB 13688)</name>
    <name type="common">Methylobacterium extorquens</name>
    <dbReference type="NCBI Taxonomy" id="440085"/>
    <lineage>
        <taxon>Bacteria</taxon>
        <taxon>Pseudomonadati</taxon>
        <taxon>Pseudomonadota</taxon>
        <taxon>Alphaproteobacteria</taxon>
        <taxon>Hyphomicrobiales</taxon>
        <taxon>Methylobacteriaceae</taxon>
        <taxon>Methylorubrum</taxon>
    </lineage>
</organism>
<keyword evidence="2" id="KW-0614">Plasmid</keyword>
<dbReference type="KEGG" id="mch:Mchl_5431"/>
<protein>
    <recommendedName>
        <fullName evidence="1">TIR domain-containing protein</fullName>
    </recommendedName>
</protein>
<gene>
    <name evidence="2" type="ordered locus">Mchl_5431</name>
</gene>
<accession>B7L2X8</accession>
<feature type="domain" description="TIR" evidence="1">
    <location>
        <begin position="180"/>
        <end position="256"/>
    </location>
</feature>
<geneLocation type="plasmid" evidence="2 3">
    <name>pCMU01</name>
</geneLocation>
<name>B7L2X8_METC4</name>
<evidence type="ECO:0000313" key="3">
    <source>
        <dbReference type="Proteomes" id="UP000002385"/>
    </source>
</evidence>
<evidence type="ECO:0000259" key="1">
    <source>
        <dbReference type="Pfam" id="PF13676"/>
    </source>
</evidence>